<keyword evidence="4" id="KW-0067">ATP-binding</keyword>
<dbReference type="EC" id="2.7.6.2" evidence="5"/>
<dbReference type="CDD" id="cd07995">
    <property type="entry name" value="TPK"/>
    <property type="match status" value="1"/>
</dbReference>
<dbReference type="Pfam" id="PF04263">
    <property type="entry name" value="TPK_catalytic"/>
    <property type="match status" value="1"/>
</dbReference>
<dbReference type="AlphaFoldDB" id="A0A0R2CKE0"/>
<dbReference type="RefSeq" id="WP_056969055.1">
    <property type="nucleotide sequence ID" value="NZ_AYZK01000001.1"/>
</dbReference>
<dbReference type="GO" id="GO:0005524">
    <property type="term" value="F:ATP binding"/>
    <property type="evidence" value="ECO:0007669"/>
    <property type="project" value="UniProtKB-KW"/>
</dbReference>
<keyword evidence="2" id="KW-0547">Nucleotide-binding</keyword>
<dbReference type="InterPro" id="IPR053149">
    <property type="entry name" value="TPK"/>
</dbReference>
<dbReference type="InterPro" id="IPR036759">
    <property type="entry name" value="TPK_catalytic_sf"/>
</dbReference>
<keyword evidence="1" id="KW-0808">Transferase</keyword>
<dbReference type="PATRIC" id="fig|1423810.4.peg.547"/>
<dbReference type="PANTHER" id="PTHR41299">
    <property type="entry name" value="THIAMINE PYROPHOSPHOKINASE"/>
    <property type="match status" value="1"/>
</dbReference>
<evidence type="ECO:0000256" key="1">
    <source>
        <dbReference type="ARBA" id="ARBA00022679"/>
    </source>
</evidence>
<accession>A0A0R2CKE0</accession>
<keyword evidence="8" id="KW-1185">Reference proteome</keyword>
<dbReference type="GO" id="GO:0006772">
    <property type="term" value="P:thiamine metabolic process"/>
    <property type="evidence" value="ECO:0007669"/>
    <property type="project" value="UniProtKB-UniRule"/>
</dbReference>
<sequence length="222" mass="24725">MRLNFMAGGPRALLPTDWTQVPGQWVAIDRGTLTLLDAGMRPAYVVGDFDSLTAAEFTRVKTAMGTVERHQPEKDDTDTQLALQHGLMVMHADEVFLYGATGGRLDHALANYWLPTERRFRPFIRRMHLIDRDNYVQYLDGGQPLTVLPRTGYRYVGVASLTAVRDLNITGAKYQLAHYDGDSPVSFASNEFVGAAPMTVQCARGVVAIIYSRDHHGQQVDN</sequence>
<name>A0A0R2CKE0_9LACO</name>
<organism evidence="7 8">
    <name type="scientific">Lacticaseibacillus thailandensis DSM 22698 = JCM 13996</name>
    <dbReference type="NCBI Taxonomy" id="1423810"/>
    <lineage>
        <taxon>Bacteria</taxon>
        <taxon>Bacillati</taxon>
        <taxon>Bacillota</taxon>
        <taxon>Bacilli</taxon>
        <taxon>Lactobacillales</taxon>
        <taxon>Lactobacillaceae</taxon>
        <taxon>Lacticaseibacillus</taxon>
    </lineage>
</organism>
<protein>
    <recommendedName>
        <fullName evidence="5">Thiamine diphosphokinase</fullName>
        <ecNumber evidence="5">2.7.6.2</ecNumber>
    </recommendedName>
</protein>
<dbReference type="GO" id="GO:0009229">
    <property type="term" value="P:thiamine diphosphate biosynthetic process"/>
    <property type="evidence" value="ECO:0007669"/>
    <property type="project" value="InterPro"/>
</dbReference>
<evidence type="ECO:0000313" key="7">
    <source>
        <dbReference type="EMBL" id="KRM88243.1"/>
    </source>
</evidence>
<dbReference type="Gene3D" id="3.40.50.10240">
    <property type="entry name" value="Thiamin pyrophosphokinase, catalytic domain"/>
    <property type="match status" value="1"/>
</dbReference>
<dbReference type="GO" id="GO:0030975">
    <property type="term" value="F:thiamine binding"/>
    <property type="evidence" value="ECO:0007669"/>
    <property type="project" value="InterPro"/>
</dbReference>
<dbReference type="GO" id="GO:0016301">
    <property type="term" value="F:kinase activity"/>
    <property type="evidence" value="ECO:0007669"/>
    <property type="project" value="UniProtKB-KW"/>
</dbReference>
<dbReference type="SMART" id="SM00983">
    <property type="entry name" value="TPK_B1_binding"/>
    <property type="match status" value="1"/>
</dbReference>
<dbReference type="InterPro" id="IPR006282">
    <property type="entry name" value="Thi_PPkinase"/>
</dbReference>
<comment type="caution">
    <text evidence="7">The sequence shown here is derived from an EMBL/GenBank/DDBJ whole genome shotgun (WGS) entry which is preliminary data.</text>
</comment>
<dbReference type="Proteomes" id="UP000051789">
    <property type="component" value="Unassembled WGS sequence"/>
</dbReference>
<evidence type="ECO:0000313" key="8">
    <source>
        <dbReference type="Proteomes" id="UP000051789"/>
    </source>
</evidence>
<dbReference type="STRING" id="1423810.FD19_GL000534"/>
<evidence type="ECO:0000256" key="2">
    <source>
        <dbReference type="ARBA" id="ARBA00022741"/>
    </source>
</evidence>
<dbReference type="SUPFAM" id="SSF63999">
    <property type="entry name" value="Thiamin pyrophosphokinase, catalytic domain"/>
    <property type="match status" value="1"/>
</dbReference>
<evidence type="ECO:0000256" key="3">
    <source>
        <dbReference type="ARBA" id="ARBA00022777"/>
    </source>
</evidence>
<dbReference type="Pfam" id="PF04265">
    <property type="entry name" value="TPK_B1_binding"/>
    <property type="match status" value="1"/>
</dbReference>
<evidence type="ECO:0000256" key="5">
    <source>
        <dbReference type="NCBIfam" id="TIGR01378"/>
    </source>
</evidence>
<dbReference type="EMBL" id="AYZK01000001">
    <property type="protein sequence ID" value="KRM88243.1"/>
    <property type="molecule type" value="Genomic_DNA"/>
</dbReference>
<dbReference type="PANTHER" id="PTHR41299:SF1">
    <property type="entry name" value="THIAMINE PYROPHOSPHOKINASE"/>
    <property type="match status" value="1"/>
</dbReference>
<reference evidence="7 8" key="1">
    <citation type="journal article" date="2015" name="Genome Announc.">
        <title>Expanding the biotechnology potential of lactobacilli through comparative genomics of 213 strains and associated genera.</title>
        <authorList>
            <person name="Sun Z."/>
            <person name="Harris H.M."/>
            <person name="McCann A."/>
            <person name="Guo C."/>
            <person name="Argimon S."/>
            <person name="Zhang W."/>
            <person name="Yang X."/>
            <person name="Jeffery I.B."/>
            <person name="Cooney J.C."/>
            <person name="Kagawa T.F."/>
            <person name="Liu W."/>
            <person name="Song Y."/>
            <person name="Salvetti E."/>
            <person name="Wrobel A."/>
            <person name="Rasinkangas P."/>
            <person name="Parkhill J."/>
            <person name="Rea M.C."/>
            <person name="O'Sullivan O."/>
            <person name="Ritari J."/>
            <person name="Douillard F.P."/>
            <person name="Paul Ross R."/>
            <person name="Yang R."/>
            <person name="Briner A.E."/>
            <person name="Felis G.E."/>
            <person name="de Vos W.M."/>
            <person name="Barrangou R."/>
            <person name="Klaenhammer T.R."/>
            <person name="Caufield P.W."/>
            <person name="Cui Y."/>
            <person name="Zhang H."/>
            <person name="O'Toole P.W."/>
        </authorList>
    </citation>
    <scope>NUCLEOTIDE SEQUENCE [LARGE SCALE GENOMIC DNA]</scope>
    <source>
        <strain evidence="7 8">DSM 22698</strain>
    </source>
</reference>
<dbReference type="InterPro" id="IPR007371">
    <property type="entry name" value="TPK_catalytic"/>
</dbReference>
<gene>
    <name evidence="7" type="ORF">FD19_GL000534</name>
</gene>
<dbReference type="NCBIfam" id="TIGR01378">
    <property type="entry name" value="thi_PPkinase"/>
    <property type="match status" value="1"/>
</dbReference>
<dbReference type="GO" id="GO:0004788">
    <property type="term" value="F:thiamine diphosphokinase activity"/>
    <property type="evidence" value="ECO:0007669"/>
    <property type="project" value="UniProtKB-UniRule"/>
</dbReference>
<proteinExistence type="predicted"/>
<evidence type="ECO:0000259" key="6">
    <source>
        <dbReference type="SMART" id="SM00983"/>
    </source>
</evidence>
<dbReference type="InterPro" id="IPR007373">
    <property type="entry name" value="Thiamin_PyroPKinase_B1-bd"/>
</dbReference>
<keyword evidence="3 7" id="KW-0418">Kinase</keyword>
<evidence type="ECO:0000256" key="4">
    <source>
        <dbReference type="ARBA" id="ARBA00022840"/>
    </source>
</evidence>
<feature type="domain" description="Thiamin pyrophosphokinase thiamin-binding" evidence="6">
    <location>
        <begin position="142"/>
        <end position="208"/>
    </location>
</feature>